<proteinExistence type="predicted"/>
<protein>
    <submittedName>
        <fullName evidence="2">Uncharacterized protein</fullName>
    </submittedName>
</protein>
<name>A0A6M2BR71_9GAMM</name>
<dbReference type="EMBL" id="JAAMOW010000003">
    <property type="protein sequence ID" value="NGY04529.1"/>
    <property type="molecule type" value="Genomic_DNA"/>
</dbReference>
<dbReference type="RefSeq" id="WP_166254090.1">
    <property type="nucleotide sequence ID" value="NZ_JAAMOW010000003.1"/>
</dbReference>
<keyword evidence="3" id="KW-1185">Reference proteome</keyword>
<gene>
    <name evidence="2" type="ORF">G7Y85_07130</name>
</gene>
<feature type="signal peptide" evidence="1">
    <location>
        <begin position="1"/>
        <end position="21"/>
    </location>
</feature>
<accession>A0A6M2BR71</accession>
<comment type="caution">
    <text evidence="2">The sequence shown here is derived from an EMBL/GenBank/DDBJ whole genome shotgun (WGS) entry which is preliminary data.</text>
</comment>
<keyword evidence="1" id="KW-0732">Signal</keyword>
<sequence>MTLVSLLLAFPLTISSGQSSAKCGIVDSGVLRSAPDILDLSKNRCWRIEASKRSQPVVVSTPEGPVVHIKWRPCDYLGKGFRTEIVQNVVASDRAQGGVWGVEDEKRFPRVSYDWSFSLNDSGHLIGDWSRGAFIAQWHSSNFGPRDRALDGGSPVIGLFYTKPSGSQDLHGTLQLAMKIARASGYCRSSDDLVNDRFCRVVLAEAPISENETHRVHVDVEWDRPGKTGAVGVLVDGKPMPAAPNDNQSGDRFIYPNKQNSAPDRMQMGLYVQSKYKEELQEKFGVKAKSDKFLRDKESDVSQFCSDDRELSLTVSNFSFTAHEVR</sequence>
<reference evidence="2 3" key="1">
    <citation type="journal article" date="2014" name="Int. J. Syst. Evol. Microbiol.">
        <title>Solimonas terrae sp. nov., isolated from soil.</title>
        <authorList>
            <person name="Kim S.J."/>
            <person name="Moon J.Y."/>
            <person name="Weon H.Y."/>
            <person name="Ahn J.H."/>
            <person name="Chen W.M."/>
            <person name="Kwon S.W."/>
        </authorList>
    </citation>
    <scope>NUCLEOTIDE SEQUENCE [LARGE SCALE GENOMIC DNA]</scope>
    <source>
        <strain evidence="2 3">KIS83-12</strain>
    </source>
</reference>
<evidence type="ECO:0000256" key="1">
    <source>
        <dbReference type="SAM" id="SignalP"/>
    </source>
</evidence>
<organism evidence="2 3">
    <name type="scientific">Solimonas terrae</name>
    <dbReference type="NCBI Taxonomy" id="1396819"/>
    <lineage>
        <taxon>Bacteria</taxon>
        <taxon>Pseudomonadati</taxon>
        <taxon>Pseudomonadota</taxon>
        <taxon>Gammaproteobacteria</taxon>
        <taxon>Nevskiales</taxon>
        <taxon>Nevskiaceae</taxon>
        <taxon>Solimonas</taxon>
    </lineage>
</organism>
<dbReference type="AlphaFoldDB" id="A0A6M2BR71"/>
<evidence type="ECO:0000313" key="3">
    <source>
        <dbReference type="Proteomes" id="UP000472676"/>
    </source>
</evidence>
<dbReference type="Proteomes" id="UP000472676">
    <property type="component" value="Unassembled WGS sequence"/>
</dbReference>
<evidence type="ECO:0000313" key="2">
    <source>
        <dbReference type="EMBL" id="NGY04529.1"/>
    </source>
</evidence>
<feature type="chain" id="PRO_5026924041" evidence="1">
    <location>
        <begin position="22"/>
        <end position="326"/>
    </location>
</feature>